<dbReference type="PROSITE" id="PS51918">
    <property type="entry name" value="RADICAL_SAM"/>
    <property type="match status" value="1"/>
</dbReference>
<dbReference type="Pfam" id="PF04055">
    <property type="entry name" value="Radical_SAM"/>
    <property type="match status" value="1"/>
</dbReference>
<dbReference type="AlphaFoldDB" id="A0AA35T181"/>
<dbReference type="SFLD" id="SFLDF00294">
    <property type="entry name" value="7_8-didemethyl-8-hydroxy-5-dea"/>
    <property type="match status" value="1"/>
</dbReference>
<dbReference type="InterPro" id="IPR007197">
    <property type="entry name" value="rSAM"/>
</dbReference>
<dbReference type="InterPro" id="IPR034405">
    <property type="entry name" value="F420"/>
</dbReference>
<reference evidence="12" key="1">
    <citation type="submission" date="2023-03" db="EMBL/GenBank/DDBJ databases">
        <authorList>
            <person name="Steffen K."/>
            <person name="Cardenas P."/>
        </authorList>
    </citation>
    <scope>NUCLEOTIDE SEQUENCE</scope>
</reference>
<dbReference type="GO" id="GO:0016765">
    <property type="term" value="F:transferase activity, transferring alkyl or aryl (other than methyl) groups"/>
    <property type="evidence" value="ECO:0007669"/>
    <property type="project" value="InterPro"/>
</dbReference>
<comment type="pathway">
    <text evidence="2">Cofactor biosynthesis; coenzyme F0 biosynthesis.</text>
</comment>
<dbReference type="SFLD" id="SFLDG01064">
    <property type="entry name" value="F420__menaquinone_cofactor_bio"/>
    <property type="match status" value="1"/>
</dbReference>
<gene>
    <name evidence="12" type="ORF">GBAR_LOCUS21829</name>
</gene>
<dbReference type="InterPro" id="IPR019939">
    <property type="entry name" value="CofG_family"/>
</dbReference>
<dbReference type="InterPro" id="IPR013785">
    <property type="entry name" value="Aldolase_TIM"/>
</dbReference>
<evidence type="ECO:0000256" key="7">
    <source>
        <dbReference type="ARBA" id="ARBA00023004"/>
    </source>
</evidence>
<dbReference type="HAMAP" id="MF_01611">
    <property type="entry name" value="FO_synth_sub1"/>
    <property type="match status" value="1"/>
</dbReference>
<dbReference type="GO" id="GO:0051539">
    <property type="term" value="F:4 iron, 4 sulfur cluster binding"/>
    <property type="evidence" value="ECO:0007669"/>
    <property type="project" value="UniProtKB-KW"/>
</dbReference>
<dbReference type="NCBIfam" id="NF004884">
    <property type="entry name" value="PRK06245.1"/>
    <property type="match status" value="1"/>
</dbReference>
<dbReference type="InterPro" id="IPR058240">
    <property type="entry name" value="rSAM_sf"/>
</dbReference>
<evidence type="ECO:0000256" key="1">
    <source>
        <dbReference type="ARBA" id="ARBA00001966"/>
    </source>
</evidence>
<dbReference type="SMART" id="SM00729">
    <property type="entry name" value="Elp3"/>
    <property type="match status" value="1"/>
</dbReference>
<keyword evidence="5" id="KW-0949">S-adenosyl-L-methionine</keyword>
<dbReference type="GO" id="GO:0044689">
    <property type="term" value="F:7,8-didemethyl-8-hydroxy-5-deazariboflavin synthase activity"/>
    <property type="evidence" value="ECO:0007669"/>
    <property type="project" value="UniProtKB-EC"/>
</dbReference>
<keyword evidence="4" id="KW-0004">4Fe-4S</keyword>
<evidence type="ECO:0000256" key="3">
    <source>
        <dbReference type="ARBA" id="ARBA00012126"/>
    </source>
</evidence>
<dbReference type="Proteomes" id="UP001174909">
    <property type="component" value="Unassembled WGS sequence"/>
</dbReference>
<dbReference type="CDD" id="cd01335">
    <property type="entry name" value="Radical_SAM"/>
    <property type="match status" value="1"/>
</dbReference>
<evidence type="ECO:0000256" key="9">
    <source>
        <dbReference type="ARBA" id="ARBA00023239"/>
    </source>
</evidence>
<evidence type="ECO:0000256" key="10">
    <source>
        <dbReference type="ARBA" id="ARBA00048974"/>
    </source>
</evidence>
<dbReference type="Gene3D" id="3.20.20.70">
    <property type="entry name" value="Aldolase class I"/>
    <property type="match status" value="1"/>
</dbReference>
<dbReference type="NCBIfam" id="TIGR03550">
    <property type="entry name" value="F420_cofG"/>
    <property type="match status" value="1"/>
</dbReference>
<organism evidence="12 13">
    <name type="scientific">Geodia barretti</name>
    <name type="common">Barrett's horny sponge</name>
    <dbReference type="NCBI Taxonomy" id="519541"/>
    <lineage>
        <taxon>Eukaryota</taxon>
        <taxon>Metazoa</taxon>
        <taxon>Porifera</taxon>
        <taxon>Demospongiae</taxon>
        <taxon>Heteroscleromorpha</taxon>
        <taxon>Tetractinellida</taxon>
        <taxon>Astrophorina</taxon>
        <taxon>Geodiidae</taxon>
        <taxon>Geodia</taxon>
    </lineage>
</organism>
<evidence type="ECO:0000259" key="11">
    <source>
        <dbReference type="PROSITE" id="PS51918"/>
    </source>
</evidence>
<keyword evidence="9" id="KW-0456">Lyase</keyword>
<evidence type="ECO:0000313" key="13">
    <source>
        <dbReference type="Proteomes" id="UP001174909"/>
    </source>
</evidence>
<dbReference type="PANTHER" id="PTHR43076">
    <property type="entry name" value="FO SYNTHASE (COFH)"/>
    <property type="match status" value="1"/>
</dbReference>
<feature type="domain" description="Radical SAM core" evidence="11">
    <location>
        <begin position="78"/>
        <end position="323"/>
    </location>
</feature>
<evidence type="ECO:0000256" key="5">
    <source>
        <dbReference type="ARBA" id="ARBA00022691"/>
    </source>
</evidence>
<evidence type="ECO:0000256" key="2">
    <source>
        <dbReference type="ARBA" id="ARBA00004712"/>
    </source>
</evidence>
<dbReference type="SUPFAM" id="SSF102114">
    <property type="entry name" value="Radical SAM enzymes"/>
    <property type="match status" value="1"/>
</dbReference>
<keyword evidence="13" id="KW-1185">Reference proteome</keyword>
<evidence type="ECO:0000313" key="12">
    <source>
        <dbReference type="EMBL" id="CAI8039272.1"/>
    </source>
</evidence>
<dbReference type="GO" id="GO:0046872">
    <property type="term" value="F:metal ion binding"/>
    <property type="evidence" value="ECO:0007669"/>
    <property type="project" value="UniProtKB-KW"/>
</dbReference>
<keyword evidence="7" id="KW-0408">Iron</keyword>
<evidence type="ECO:0000256" key="8">
    <source>
        <dbReference type="ARBA" id="ARBA00023014"/>
    </source>
</evidence>
<evidence type="ECO:0000256" key="6">
    <source>
        <dbReference type="ARBA" id="ARBA00022723"/>
    </source>
</evidence>
<comment type="cofactor">
    <cofactor evidence="1">
        <name>[4Fe-4S] cluster</name>
        <dbReference type="ChEBI" id="CHEBI:49883"/>
    </cofactor>
</comment>
<keyword evidence="6" id="KW-0479">Metal-binding</keyword>
<protein>
    <recommendedName>
        <fullName evidence="3">7,8-didemethyl-8-hydroxy-5-deazariboflavin synthase</fullName>
        <ecNumber evidence="3">4.3.1.32</ecNumber>
    </recommendedName>
</protein>
<evidence type="ECO:0000256" key="4">
    <source>
        <dbReference type="ARBA" id="ARBA00022485"/>
    </source>
</evidence>
<name>A0AA35T181_GEOBA</name>
<dbReference type="InterPro" id="IPR006638">
    <property type="entry name" value="Elp3/MiaA/NifB-like_rSAM"/>
</dbReference>
<comment type="catalytic activity">
    <reaction evidence="10">
        <text>5-amino-5-(4-hydroxybenzyl)-6-(D-ribitylimino)-5,6-dihydrouracil + S-adenosyl-L-methionine = 7,8-didemethyl-8-hydroxy-5-deazariboflavin + 5'-deoxyadenosine + L-methionine + NH4(+) + H(+)</text>
        <dbReference type="Rhea" id="RHEA:55204"/>
        <dbReference type="ChEBI" id="CHEBI:15378"/>
        <dbReference type="ChEBI" id="CHEBI:17319"/>
        <dbReference type="ChEBI" id="CHEBI:28938"/>
        <dbReference type="ChEBI" id="CHEBI:57844"/>
        <dbReference type="ChEBI" id="CHEBI:59789"/>
        <dbReference type="ChEBI" id="CHEBI:59904"/>
        <dbReference type="ChEBI" id="CHEBI:85936"/>
        <dbReference type="EC" id="4.3.1.32"/>
    </reaction>
</comment>
<dbReference type="SFLD" id="SFLDS00029">
    <property type="entry name" value="Radical_SAM"/>
    <property type="match status" value="1"/>
</dbReference>
<dbReference type="SFLD" id="SFLDG01388">
    <property type="entry name" value="7_8-didemethyl-8-hydroxy-5-dea"/>
    <property type="match status" value="1"/>
</dbReference>
<dbReference type="EMBL" id="CASHTH010003031">
    <property type="protein sequence ID" value="CAI8039272.1"/>
    <property type="molecule type" value="Genomic_DNA"/>
</dbReference>
<proteinExistence type="inferred from homology"/>
<sequence>MRARRHIGGGDAKINTASQREPSLSKLVLSSESLNGILDGKRASRDDLLQAYAESLDDPRDLLGLAQTLREKNKGRTITFSKKAFFNAINMCRDTCSYCTYRAEPGDAKASMMPVSRVRELLQMAKRYRCVEALFVTGERPEERYPQVRSWLLREGFSGTAEYLACCSQLALDEGLFPHTNAGNLHADELHLLKGTNVSLGLMLESSSARLAERGMPHHQAPSKVPAARLEVLENAGRLRIPMTTGILVGIGETSEEMIDSILAMRSLHERYGHIQEIILQNFQPEPGTAMGRRPGAQAAYFTRAVALARIAMPDMNIQVPPNLSPDSYQDFLLAGINDWGGISPITPDFVNPEFPWPQLARVDGLSRAAGFELKCRFPVYPEFAQMVPQDLRERMLPMQDDCGLVREDYWR</sequence>
<keyword evidence="8" id="KW-0411">Iron-sulfur</keyword>
<comment type="caution">
    <text evidence="12">The sequence shown here is derived from an EMBL/GenBank/DDBJ whole genome shotgun (WGS) entry which is preliminary data.</text>
</comment>
<dbReference type="EC" id="4.3.1.32" evidence="3"/>
<accession>A0AA35T181</accession>
<dbReference type="PANTHER" id="PTHR43076:SF15">
    <property type="entry name" value="7,8-DIDEMETHYL-8-HYDROXY-5-DEAZARIBOFLAVIN SYNTHASE"/>
    <property type="match status" value="1"/>
</dbReference>